<reference evidence="3" key="1">
    <citation type="journal article" date="2014" name="Int. J. Syst. Evol. Microbiol.">
        <title>Complete genome sequence of Corynebacterium casei LMG S-19264T (=DSM 44701T), isolated from a smear-ripened cheese.</title>
        <authorList>
            <consortium name="US DOE Joint Genome Institute (JGI-PGF)"/>
            <person name="Walter F."/>
            <person name="Albersmeier A."/>
            <person name="Kalinowski J."/>
            <person name="Ruckert C."/>
        </authorList>
    </citation>
    <scope>NUCLEOTIDE SEQUENCE</scope>
    <source>
        <strain evidence="3">JCM 14371</strain>
    </source>
</reference>
<dbReference type="InterPro" id="IPR014044">
    <property type="entry name" value="CAP_dom"/>
</dbReference>
<dbReference type="InterPro" id="IPR035940">
    <property type="entry name" value="CAP_sf"/>
</dbReference>
<dbReference type="CDD" id="cd05379">
    <property type="entry name" value="CAP_bacterial"/>
    <property type="match status" value="1"/>
</dbReference>
<dbReference type="EMBL" id="BMOE01000024">
    <property type="protein sequence ID" value="GGJ89430.1"/>
    <property type="molecule type" value="Genomic_DNA"/>
</dbReference>
<dbReference type="PANTHER" id="PTHR31157:SF1">
    <property type="entry name" value="SCP DOMAIN-CONTAINING PROTEIN"/>
    <property type="match status" value="1"/>
</dbReference>
<evidence type="ECO:0000313" key="4">
    <source>
        <dbReference type="Proteomes" id="UP000635726"/>
    </source>
</evidence>
<sequence>MRNLTRVLILAAAAWSGASAAASSSAEGQLLARLNEVRAQGVTCPGSGTRPVAGALAPSDLHAVSALKQASYMAQSGVISHTGPGGTTPRVRAASTGIRSVSVTEIIYMGSGLNPEAAMQWWLHSPVHCYYMTDQRYTTAGASIVRGSRGTAYVMVLTSTPR</sequence>
<dbReference type="PANTHER" id="PTHR31157">
    <property type="entry name" value="SCP DOMAIN-CONTAINING PROTEIN"/>
    <property type="match status" value="1"/>
</dbReference>
<proteinExistence type="predicted"/>
<feature type="domain" description="SCP" evidence="2">
    <location>
        <begin position="33"/>
        <end position="156"/>
    </location>
</feature>
<dbReference type="SUPFAM" id="SSF55797">
    <property type="entry name" value="PR-1-like"/>
    <property type="match status" value="1"/>
</dbReference>
<keyword evidence="1" id="KW-0732">Signal</keyword>
<dbReference type="AlphaFoldDB" id="A0A917PSK2"/>
<dbReference type="Gene3D" id="3.40.33.10">
    <property type="entry name" value="CAP"/>
    <property type="match status" value="1"/>
</dbReference>
<accession>A0A917PSK2</accession>
<evidence type="ECO:0000313" key="3">
    <source>
        <dbReference type="EMBL" id="GGJ89430.1"/>
    </source>
</evidence>
<organism evidence="3 4">
    <name type="scientific">Deinococcus aquiradiocola</name>
    <dbReference type="NCBI Taxonomy" id="393059"/>
    <lineage>
        <taxon>Bacteria</taxon>
        <taxon>Thermotogati</taxon>
        <taxon>Deinococcota</taxon>
        <taxon>Deinococci</taxon>
        <taxon>Deinococcales</taxon>
        <taxon>Deinococcaceae</taxon>
        <taxon>Deinococcus</taxon>
    </lineage>
</organism>
<reference evidence="3" key="2">
    <citation type="submission" date="2020-09" db="EMBL/GenBank/DDBJ databases">
        <authorList>
            <person name="Sun Q."/>
            <person name="Ohkuma M."/>
        </authorList>
    </citation>
    <scope>NUCLEOTIDE SEQUENCE</scope>
    <source>
        <strain evidence="3">JCM 14371</strain>
    </source>
</reference>
<feature type="signal peptide" evidence="1">
    <location>
        <begin position="1"/>
        <end position="20"/>
    </location>
</feature>
<dbReference type="Pfam" id="PF00188">
    <property type="entry name" value="CAP"/>
    <property type="match status" value="1"/>
</dbReference>
<name>A0A917PSK2_9DEIO</name>
<feature type="chain" id="PRO_5036770178" description="SCP domain-containing protein" evidence="1">
    <location>
        <begin position="21"/>
        <end position="162"/>
    </location>
</feature>
<evidence type="ECO:0000259" key="2">
    <source>
        <dbReference type="Pfam" id="PF00188"/>
    </source>
</evidence>
<dbReference type="Proteomes" id="UP000635726">
    <property type="component" value="Unassembled WGS sequence"/>
</dbReference>
<gene>
    <name evidence="3" type="ORF">GCM10008939_36790</name>
</gene>
<protein>
    <recommendedName>
        <fullName evidence="2">SCP domain-containing protein</fullName>
    </recommendedName>
</protein>
<keyword evidence="4" id="KW-1185">Reference proteome</keyword>
<dbReference type="RefSeq" id="WP_188964780.1">
    <property type="nucleotide sequence ID" value="NZ_BMOE01000024.1"/>
</dbReference>
<evidence type="ECO:0000256" key="1">
    <source>
        <dbReference type="SAM" id="SignalP"/>
    </source>
</evidence>
<comment type="caution">
    <text evidence="3">The sequence shown here is derived from an EMBL/GenBank/DDBJ whole genome shotgun (WGS) entry which is preliminary data.</text>
</comment>